<proteinExistence type="predicted"/>
<dbReference type="EMBL" id="CASHSV030000002">
    <property type="protein sequence ID" value="CAJ2636268.1"/>
    <property type="molecule type" value="Genomic_DNA"/>
</dbReference>
<comment type="caution">
    <text evidence="1">The sequence shown here is derived from an EMBL/GenBank/DDBJ whole genome shotgun (WGS) entry which is preliminary data.</text>
</comment>
<accession>A0ACB0IWL3</accession>
<protein>
    <submittedName>
        <fullName evidence="1">Uncharacterized protein</fullName>
    </submittedName>
</protein>
<dbReference type="Proteomes" id="UP001177021">
    <property type="component" value="Unassembled WGS sequence"/>
</dbReference>
<gene>
    <name evidence="1" type="ORF">MILVUS5_LOCUS6785</name>
</gene>
<keyword evidence="2" id="KW-1185">Reference proteome</keyword>
<sequence>MLSSGLSEKAIGILFVLAYNLRRPTKGSVEYVFSDHELGLGSLEDMNVSDLSDNLLIRVREPFYVAATTDLDREAMYYSFIAASTFRLFTKSPENYLRAFTHICNMFPKFYGVSCPVRLPTPHIDALKILKANFSIHPICKVTLYRVLYLSGGGEENEEILSEMKRFLYDEHLAYTGLHAVRIFMKLCQALNCNTELLLAILNIREYERQINAMIKMVGIITSPLEKHKRKMWRYGRLFDDAFMSPLRTRTCPALTYTLASALKKVSSQSNERILDIVQLGDVSEEKRRSLDVVAENIIKTVRCNAKGSQNNPCSTLHMSV</sequence>
<evidence type="ECO:0000313" key="2">
    <source>
        <dbReference type="Proteomes" id="UP001177021"/>
    </source>
</evidence>
<reference evidence="1" key="1">
    <citation type="submission" date="2023-10" db="EMBL/GenBank/DDBJ databases">
        <authorList>
            <person name="Rodriguez Cubillos JULIANA M."/>
            <person name="De Vega J."/>
        </authorList>
    </citation>
    <scope>NUCLEOTIDE SEQUENCE</scope>
</reference>
<evidence type="ECO:0000313" key="1">
    <source>
        <dbReference type="EMBL" id="CAJ2636268.1"/>
    </source>
</evidence>
<name>A0ACB0IWL3_TRIPR</name>
<organism evidence="1 2">
    <name type="scientific">Trifolium pratense</name>
    <name type="common">Red clover</name>
    <dbReference type="NCBI Taxonomy" id="57577"/>
    <lineage>
        <taxon>Eukaryota</taxon>
        <taxon>Viridiplantae</taxon>
        <taxon>Streptophyta</taxon>
        <taxon>Embryophyta</taxon>
        <taxon>Tracheophyta</taxon>
        <taxon>Spermatophyta</taxon>
        <taxon>Magnoliopsida</taxon>
        <taxon>eudicotyledons</taxon>
        <taxon>Gunneridae</taxon>
        <taxon>Pentapetalae</taxon>
        <taxon>rosids</taxon>
        <taxon>fabids</taxon>
        <taxon>Fabales</taxon>
        <taxon>Fabaceae</taxon>
        <taxon>Papilionoideae</taxon>
        <taxon>50 kb inversion clade</taxon>
        <taxon>NPAAA clade</taxon>
        <taxon>Hologalegina</taxon>
        <taxon>IRL clade</taxon>
        <taxon>Trifolieae</taxon>
        <taxon>Trifolium</taxon>
    </lineage>
</organism>